<dbReference type="EMBL" id="CP063304">
    <property type="protein sequence ID" value="QOV20567.1"/>
    <property type="molecule type" value="Genomic_DNA"/>
</dbReference>
<reference evidence="2 3" key="1">
    <citation type="submission" date="2020-10" db="EMBL/GenBank/DDBJ databases">
        <title>Blautia liquoris sp.nov., isolated from the mud in a fermentation cellar used for the production of Chinese strong-flavoured liquor.</title>
        <authorList>
            <person name="Lu L."/>
        </authorList>
    </citation>
    <scope>NUCLEOTIDE SEQUENCE [LARGE SCALE GENOMIC DNA]</scope>
    <source>
        <strain evidence="2 3">LZLJ-3</strain>
    </source>
</reference>
<evidence type="ECO:0000313" key="3">
    <source>
        <dbReference type="Proteomes" id="UP000593601"/>
    </source>
</evidence>
<proteinExistence type="predicted"/>
<dbReference type="Proteomes" id="UP000593601">
    <property type="component" value="Chromosome"/>
</dbReference>
<dbReference type="KEGG" id="bliq:INP51_13925"/>
<evidence type="ECO:0000313" key="2">
    <source>
        <dbReference type="EMBL" id="QOV20567.1"/>
    </source>
</evidence>
<dbReference type="RefSeq" id="WP_193735398.1">
    <property type="nucleotide sequence ID" value="NZ_CP063304.1"/>
</dbReference>
<dbReference type="KEGG" id="bliq:INP51_06385"/>
<dbReference type="EMBL" id="CP063304">
    <property type="protein sequence ID" value="QOV19039.1"/>
    <property type="molecule type" value="Genomic_DNA"/>
</dbReference>
<dbReference type="AlphaFoldDB" id="A0A7M2RM02"/>
<sequence>MDYTIDLRVDTKEIDDAIEKAKRLVELLHEAQQAITSLSGSSELEA</sequence>
<gene>
    <name evidence="2" type="ORF">INP51_06385</name>
    <name evidence="1" type="ORF">INP51_13925</name>
</gene>
<keyword evidence="3" id="KW-1185">Reference proteome</keyword>
<accession>A0A7M2RM02</accession>
<evidence type="ECO:0000313" key="1">
    <source>
        <dbReference type="EMBL" id="QOV19039.1"/>
    </source>
</evidence>
<name>A0A7M2RM02_9FIRM</name>
<organism evidence="2 3">
    <name type="scientific">Blautia liquoris</name>
    <dbReference type="NCBI Taxonomy" id="2779518"/>
    <lineage>
        <taxon>Bacteria</taxon>
        <taxon>Bacillati</taxon>
        <taxon>Bacillota</taxon>
        <taxon>Clostridia</taxon>
        <taxon>Lachnospirales</taxon>
        <taxon>Lachnospiraceae</taxon>
        <taxon>Blautia</taxon>
    </lineage>
</organism>
<protein>
    <submittedName>
        <fullName evidence="2">Uncharacterized protein</fullName>
    </submittedName>
</protein>